<protein>
    <submittedName>
        <fullName evidence="3">YggT family protein</fullName>
    </submittedName>
</protein>
<keyword evidence="2" id="KW-1185">Reference proteome</keyword>
<proteinExistence type="predicted"/>
<keyword evidence="1" id="KW-1133">Transmembrane helix</keyword>
<dbReference type="WBParaSite" id="Hba_15516">
    <property type="protein sequence ID" value="Hba_15516"/>
    <property type="gene ID" value="Hba_15516"/>
</dbReference>
<evidence type="ECO:0000313" key="2">
    <source>
        <dbReference type="Proteomes" id="UP000095283"/>
    </source>
</evidence>
<evidence type="ECO:0000256" key="1">
    <source>
        <dbReference type="SAM" id="Phobius"/>
    </source>
</evidence>
<keyword evidence="1" id="KW-0812">Transmembrane</keyword>
<name>A0A1I7XD00_HETBA</name>
<organism evidence="2 3">
    <name type="scientific">Heterorhabditis bacteriophora</name>
    <name type="common">Entomopathogenic nematode worm</name>
    <dbReference type="NCBI Taxonomy" id="37862"/>
    <lineage>
        <taxon>Eukaryota</taxon>
        <taxon>Metazoa</taxon>
        <taxon>Ecdysozoa</taxon>
        <taxon>Nematoda</taxon>
        <taxon>Chromadorea</taxon>
        <taxon>Rhabditida</taxon>
        <taxon>Rhabditina</taxon>
        <taxon>Rhabditomorpha</taxon>
        <taxon>Strongyloidea</taxon>
        <taxon>Heterorhabditidae</taxon>
        <taxon>Heterorhabditis</taxon>
    </lineage>
</organism>
<dbReference type="AlphaFoldDB" id="A0A1I7XD00"/>
<dbReference type="Proteomes" id="UP000095283">
    <property type="component" value="Unplaced"/>
</dbReference>
<reference evidence="3" key="1">
    <citation type="submission" date="2016-11" db="UniProtKB">
        <authorList>
            <consortium name="WormBaseParasite"/>
        </authorList>
    </citation>
    <scope>IDENTIFICATION</scope>
</reference>
<feature type="transmembrane region" description="Helical" evidence="1">
    <location>
        <begin position="6"/>
        <end position="33"/>
    </location>
</feature>
<sequence>MLRIVILNLIIIVRFAGFNLVMTAILFVFSLVLERMASSPVEIPPPHMVDRAVGLIDRALPLPKVSSGSLKTYNILFH</sequence>
<evidence type="ECO:0000313" key="3">
    <source>
        <dbReference type="WBParaSite" id="Hba_15516"/>
    </source>
</evidence>
<keyword evidence="1" id="KW-0472">Membrane</keyword>
<accession>A0A1I7XD00</accession>